<reference evidence="2 3" key="1">
    <citation type="submission" date="2019-11" db="EMBL/GenBank/DDBJ databases">
        <title>Genome sequences of 17 halophilic strains isolated from different environments.</title>
        <authorList>
            <person name="Furrow R.E."/>
        </authorList>
    </citation>
    <scope>NUCLEOTIDE SEQUENCE [LARGE SCALE GENOMIC DNA]</scope>
    <source>
        <strain evidence="2 3">22506_14_FS</strain>
    </source>
</reference>
<evidence type="ECO:0000313" key="3">
    <source>
        <dbReference type="Proteomes" id="UP000447833"/>
    </source>
</evidence>
<dbReference type="Gene3D" id="3.40.50.1110">
    <property type="entry name" value="SGNH hydrolase"/>
    <property type="match status" value="1"/>
</dbReference>
<evidence type="ECO:0000259" key="1">
    <source>
        <dbReference type="Pfam" id="PF13472"/>
    </source>
</evidence>
<accession>A0A845EZN4</accession>
<organism evidence="2 3">
    <name type="scientific">Guptibacillus hwajinpoensis</name>
    <dbReference type="NCBI Taxonomy" id="208199"/>
    <lineage>
        <taxon>Bacteria</taxon>
        <taxon>Bacillati</taxon>
        <taxon>Bacillota</taxon>
        <taxon>Bacilli</taxon>
        <taxon>Bacillales</taxon>
        <taxon>Guptibacillaceae</taxon>
        <taxon>Guptibacillus</taxon>
    </lineage>
</organism>
<protein>
    <recommendedName>
        <fullName evidence="1">SGNH hydrolase-type esterase domain-containing protein</fullName>
    </recommendedName>
</protein>
<dbReference type="RefSeq" id="WP_160919473.1">
    <property type="nucleotide sequence ID" value="NZ_WMEY01000003.1"/>
</dbReference>
<dbReference type="AlphaFoldDB" id="A0A845EZN4"/>
<evidence type="ECO:0000313" key="2">
    <source>
        <dbReference type="EMBL" id="MYL64020.1"/>
    </source>
</evidence>
<gene>
    <name evidence="2" type="ORF">GLW07_11730</name>
</gene>
<dbReference type="InterPro" id="IPR013830">
    <property type="entry name" value="SGNH_hydro"/>
</dbReference>
<comment type="caution">
    <text evidence="2">The sequence shown here is derived from an EMBL/GenBank/DDBJ whole genome shotgun (WGS) entry which is preliminary data.</text>
</comment>
<dbReference type="CDD" id="cd00229">
    <property type="entry name" value="SGNH_hydrolase"/>
    <property type="match status" value="1"/>
</dbReference>
<dbReference type="EMBL" id="WMEY01000003">
    <property type="protein sequence ID" value="MYL64020.1"/>
    <property type="molecule type" value="Genomic_DNA"/>
</dbReference>
<feature type="domain" description="SGNH hydrolase-type esterase" evidence="1">
    <location>
        <begin position="12"/>
        <end position="199"/>
    </location>
</feature>
<dbReference type="Pfam" id="PF13472">
    <property type="entry name" value="Lipase_GDSL_2"/>
    <property type="match status" value="1"/>
</dbReference>
<name>A0A845EZN4_9BACL</name>
<dbReference type="Proteomes" id="UP000447833">
    <property type="component" value="Unassembled WGS sequence"/>
</dbReference>
<proteinExistence type="predicted"/>
<dbReference type="SUPFAM" id="SSF52266">
    <property type="entry name" value="SGNH hydrolase"/>
    <property type="match status" value="1"/>
</dbReference>
<sequence>MSACHPAIGYTAIGDSITLGTGTLLFSQTFVDFYKSDLQCSISKKVNVSVFAENGATTLEVKKWLACSKIDLGQTKIVTLTAGGNDLIDAVESYAITKNDDVLEDALHVCCQNISWIVSYLSKAINQSDGKAMIRIVNLYNPIPTIPFSDYWVKQFNRHIEKCSTGELVRVANVFPVFKGREKQLLASDCIHPNTHGHKEISNVLMKTGISL</sequence>
<dbReference type="InterPro" id="IPR036514">
    <property type="entry name" value="SGNH_hydro_sf"/>
</dbReference>